<dbReference type="Proteomes" id="UP000189733">
    <property type="component" value="Unassembled WGS sequence"/>
</dbReference>
<feature type="transmembrane region" description="Helical" evidence="1">
    <location>
        <begin position="12"/>
        <end position="30"/>
    </location>
</feature>
<dbReference type="RefSeq" id="WP_078683940.1">
    <property type="nucleotide sequence ID" value="NZ_FUYA01000002.1"/>
</dbReference>
<reference evidence="2 3" key="1">
    <citation type="submission" date="2017-02" db="EMBL/GenBank/DDBJ databases">
        <authorList>
            <person name="Peterson S.W."/>
        </authorList>
    </citation>
    <scope>NUCLEOTIDE SEQUENCE [LARGE SCALE GENOMIC DNA]</scope>
    <source>
        <strain evidence="2 3">DSM 18034</strain>
    </source>
</reference>
<feature type="transmembrane region" description="Helical" evidence="1">
    <location>
        <begin position="37"/>
        <end position="53"/>
    </location>
</feature>
<dbReference type="Pfam" id="PF04307">
    <property type="entry name" value="YdjM"/>
    <property type="match status" value="1"/>
</dbReference>
<dbReference type="AlphaFoldDB" id="A0A1T4VNJ9"/>
<keyword evidence="1" id="KW-0812">Transmembrane</keyword>
<protein>
    <submittedName>
        <fullName evidence="2">LexA-binding, inner membrane-associated putative hydrolase</fullName>
    </submittedName>
</protein>
<keyword evidence="1" id="KW-0472">Membrane</keyword>
<evidence type="ECO:0000313" key="3">
    <source>
        <dbReference type="Proteomes" id="UP000189733"/>
    </source>
</evidence>
<feature type="transmembrane region" description="Helical" evidence="1">
    <location>
        <begin position="73"/>
        <end position="92"/>
    </location>
</feature>
<dbReference type="InterPro" id="IPR007404">
    <property type="entry name" value="YdjM-like"/>
</dbReference>
<dbReference type="GO" id="GO:0016787">
    <property type="term" value="F:hydrolase activity"/>
    <property type="evidence" value="ECO:0007669"/>
    <property type="project" value="UniProtKB-KW"/>
</dbReference>
<gene>
    <name evidence="2" type="ORF">SAMN02745702_00616</name>
</gene>
<feature type="transmembrane region" description="Helical" evidence="1">
    <location>
        <begin position="104"/>
        <end position="125"/>
    </location>
</feature>
<proteinExistence type="predicted"/>
<dbReference type="EMBL" id="FUYA01000002">
    <property type="protein sequence ID" value="SKA66543.1"/>
    <property type="molecule type" value="Genomic_DNA"/>
</dbReference>
<accession>A0A1T4VNJ9</accession>
<sequence length="151" mass="16884">MPGYKEHLTGGAATAGGSLLIACLALPVALKPNLPEGLALFSICVLMSLFPDVDTDSKGQRWFYSILVVVDLALMWFGKYHWAAILGLVAMFPALDHHRGWTHTWWAMLLVPLPIILFPVFFLAMDWQPMVPYYVAAVLGYFSHLFLDKAF</sequence>
<keyword evidence="1" id="KW-1133">Transmembrane helix</keyword>
<dbReference type="STRING" id="1121442.SAMN02745702_00616"/>
<name>A0A1T4VNJ9_9BACT</name>
<keyword evidence="2" id="KW-0378">Hydrolase</keyword>
<organism evidence="2 3">
    <name type="scientific">Desulfobaculum bizertense DSM 18034</name>
    <dbReference type="NCBI Taxonomy" id="1121442"/>
    <lineage>
        <taxon>Bacteria</taxon>
        <taxon>Pseudomonadati</taxon>
        <taxon>Thermodesulfobacteriota</taxon>
        <taxon>Desulfovibrionia</taxon>
        <taxon>Desulfovibrionales</taxon>
        <taxon>Desulfovibrionaceae</taxon>
        <taxon>Desulfobaculum</taxon>
    </lineage>
</organism>
<feature type="transmembrane region" description="Helical" evidence="1">
    <location>
        <begin position="131"/>
        <end position="147"/>
    </location>
</feature>
<keyword evidence="3" id="KW-1185">Reference proteome</keyword>
<dbReference type="OrthoDB" id="5471444at2"/>
<evidence type="ECO:0000256" key="1">
    <source>
        <dbReference type="SAM" id="Phobius"/>
    </source>
</evidence>
<dbReference type="PROSITE" id="PS51257">
    <property type="entry name" value="PROKAR_LIPOPROTEIN"/>
    <property type="match status" value="1"/>
</dbReference>
<evidence type="ECO:0000313" key="2">
    <source>
        <dbReference type="EMBL" id="SKA66543.1"/>
    </source>
</evidence>